<name>A0A1G2AAN3_9BACT</name>
<proteinExistence type="predicted"/>
<feature type="transmembrane region" description="Helical" evidence="1">
    <location>
        <begin position="133"/>
        <end position="161"/>
    </location>
</feature>
<accession>A0A1G2AAN3</accession>
<evidence type="ECO:0000313" key="2">
    <source>
        <dbReference type="EMBL" id="OGY73090.1"/>
    </source>
</evidence>
<feature type="transmembrane region" description="Helical" evidence="1">
    <location>
        <begin position="173"/>
        <end position="193"/>
    </location>
</feature>
<keyword evidence="1" id="KW-1133">Transmembrane helix</keyword>
<feature type="transmembrane region" description="Helical" evidence="1">
    <location>
        <begin position="104"/>
        <end position="121"/>
    </location>
</feature>
<keyword evidence="1" id="KW-0812">Transmembrane</keyword>
<dbReference type="EMBL" id="MHJU01000017">
    <property type="protein sequence ID" value="OGY73090.1"/>
    <property type="molecule type" value="Genomic_DNA"/>
</dbReference>
<keyword evidence="1" id="KW-0472">Membrane</keyword>
<organism evidence="2 3">
    <name type="scientific">Candidatus Jacksonbacteria bacterium RIFCSPLOWO2_02_FULL_44_20</name>
    <dbReference type="NCBI Taxonomy" id="1798460"/>
    <lineage>
        <taxon>Bacteria</taxon>
        <taxon>Candidatus Jacksoniibacteriota</taxon>
    </lineage>
</organism>
<dbReference type="AlphaFoldDB" id="A0A1G2AAN3"/>
<reference evidence="2 3" key="1">
    <citation type="journal article" date="2016" name="Nat. Commun.">
        <title>Thousands of microbial genomes shed light on interconnected biogeochemical processes in an aquifer system.</title>
        <authorList>
            <person name="Anantharaman K."/>
            <person name="Brown C.T."/>
            <person name="Hug L.A."/>
            <person name="Sharon I."/>
            <person name="Castelle C.J."/>
            <person name="Probst A.J."/>
            <person name="Thomas B.C."/>
            <person name="Singh A."/>
            <person name="Wilkins M.J."/>
            <person name="Karaoz U."/>
            <person name="Brodie E.L."/>
            <person name="Williams K.H."/>
            <person name="Hubbard S.S."/>
            <person name="Banfield J.F."/>
        </authorList>
    </citation>
    <scope>NUCLEOTIDE SEQUENCE [LARGE SCALE GENOMIC DNA]</scope>
</reference>
<evidence type="ECO:0000256" key="1">
    <source>
        <dbReference type="SAM" id="Phobius"/>
    </source>
</evidence>
<dbReference type="Pfam" id="PF09997">
    <property type="entry name" value="DUF2238"/>
    <property type="match status" value="1"/>
</dbReference>
<dbReference type="Proteomes" id="UP000178315">
    <property type="component" value="Unassembled WGS sequence"/>
</dbReference>
<protein>
    <recommendedName>
        <fullName evidence="4">DUF2238 domain-containing protein</fullName>
    </recommendedName>
</protein>
<feature type="transmembrane region" description="Helical" evidence="1">
    <location>
        <begin position="33"/>
        <end position="49"/>
    </location>
</feature>
<feature type="transmembrane region" description="Helical" evidence="1">
    <location>
        <begin position="61"/>
        <end position="84"/>
    </location>
</feature>
<evidence type="ECO:0000313" key="3">
    <source>
        <dbReference type="Proteomes" id="UP000178315"/>
    </source>
</evidence>
<comment type="caution">
    <text evidence="2">The sequence shown here is derived from an EMBL/GenBank/DDBJ whole genome shotgun (WGS) entry which is preliminary data.</text>
</comment>
<feature type="transmembrane region" description="Helical" evidence="1">
    <location>
        <begin position="7"/>
        <end position="27"/>
    </location>
</feature>
<sequence length="200" mass="21442">MPLSRAQAPFLILIVLILIGFGFAYFTPTNYELMAHLGMIIGFTILVLATNKKVRYPPVILSGLTAWAFLHLAGSNVIVGGSALYDRVIFPVASSLPIIRYDQIVHAIGFGFATALIYHIIASRVPDGARNSAIILLVIALAGLGIGAINEMVEFITIAIFPTADIGGYENTLLDLFGDFVGAILAVIIIPLINSKKIMT</sequence>
<evidence type="ECO:0008006" key="4">
    <source>
        <dbReference type="Google" id="ProtNLM"/>
    </source>
</evidence>
<dbReference type="InterPro" id="IPR014509">
    <property type="entry name" value="YjdF-like"/>
</dbReference>
<gene>
    <name evidence="2" type="ORF">A3H61_02675</name>
</gene>